<feature type="domain" description="SUI1" evidence="3">
    <location>
        <begin position="156"/>
        <end position="228"/>
    </location>
</feature>
<dbReference type="OrthoDB" id="277199at2759"/>
<reference evidence="4" key="2">
    <citation type="submission" date="2013-10" db="EMBL/GenBank/DDBJ databases">
        <authorList>
            <person name="Aslett M."/>
        </authorList>
    </citation>
    <scope>NUCLEOTIDE SEQUENCE [LARGE SCALE GENOMIC DNA]</scope>
    <source>
        <strain evidence="4">Houghton</strain>
    </source>
</reference>
<evidence type="ECO:0000313" key="5">
    <source>
        <dbReference type="Proteomes" id="UP000030750"/>
    </source>
</evidence>
<feature type="region of interest" description="Disordered" evidence="2">
    <location>
        <begin position="100"/>
        <end position="127"/>
    </location>
</feature>
<dbReference type="Pfam" id="PF01253">
    <property type="entry name" value="SUI1"/>
    <property type="match status" value="1"/>
</dbReference>
<feature type="compositionally biased region" description="Basic and acidic residues" evidence="2">
    <location>
        <begin position="33"/>
        <end position="44"/>
    </location>
</feature>
<proteinExistence type="inferred from homology"/>
<evidence type="ECO:0000256" key="2">
    <source>
        <dbReference type="SAM" id="MobiDB-lite"/>
    </source>
</evidence>
<feature type="region of interest" description="Disordered" evidence="2">
    <location>
        <begin position="1"/>
        <end position="75"/>
    </location>
</feature>
<dbReference type="PANTHER" id="PTHR12789">
    <property type="entry name" value="DENSITY-REGULATED PROTEIN HOMOLOG"/>
    <property type="match status" value="1"/>
</dbReference>
<organism evidence="4 5">
    <name type="scientific">Eimeria brunetti</name>
    <dbReference type="NCBI Taxonomy" id="51314"/>
    <lineage>
        <taxon>Eukaryota</taxon>
        <taxon>Sar</taxon>
        <taxon>Alveolata</taxon>
        <taxon>Apicomplexa</taxon>
        <taxon>Conoidasida</taxon>
        <taxon>Coccidia</taxon>
        <taxon>Eucoccidiorida</taxon>
        <taxon>Eimeriorina</taxon>
        <taxon>Eimeriidae</taxon>
        <taxon>Eimeria</taxon>
    </lineage>
</organism>
<dbReference type="CDD" id="cd11607">
    <property type="entry name" value="DENR_C"/>
    <property type="match status" value="1"/>
</dbReference>
<dbReference type="AlphaFoldDB" id="U6LFX4"/>
<feature type="compositionally biased region" description="Low complexity" evidence="2">
    <location>
        <begin position="45"/>
        <end position="60"/>
    </location>
</feature>
<dbReference type="PANTHER" id="PTHR12789:SF0">
    <property type="entry name" value="DENSITY-REGULATED PROTEIN"/>
    <property type="match status" value="1"/>
</dbReference>
<sequence>MDAHDSDSGSGGEAPALSNRTRRKLQMQQKQQNQEKQEMDDRLEPAGTAAPTHTATGETGSQATNDSWARDYPPMTGPCKVEYCPTCSMPFEYCEFSGEACSKQGDKPEEDPNDQASAMQQKEDEQQLSIEFEEKSSISAAKGGAGKRAGAKPQVVTVQKQAKRRGKHVTNVWGLEHFGVKQEQAARLASKQFACGASFQKGQPGQMPFVEIQGDVGDTIKAFLKKNFNVPEDKIVILAEK</sequence>
<protein>
    <submittedName>
        <fullName evidence="4">Translation initiation factor SUI1 domain-containing protein, putative</fullName>
    </submittedName>
</protein>
<evidence type="ECO:0000259" key="3">
    <source>
        <dbReference type="PROSITE" id="PS50296"/>
    </source>
</evidence>
<dbReference type="PROSITE" id="PS50296">
    <property type="entry name" value="SUI1"/>
    <property type="match status" value="1"/>
</dbReference>
<gene>
    <name evidence="4" type="ORF">EBH_0013220</name>
</gene>
<dbReference type="InterPro" id="IPR036877">
    <property type="entry name" value="SUI1_dom_sf"/>
</dbReference>
<accession>U6LFX4</accession>
<dbReference type="InterPro" id="IPR001950">
    <property type="entry name" value="SUI1"/>
</dbReference>
<dbReference type="GO" id="GO:0003743">
    <property type="term" value="F:translation initiation factor activity"/>
    <property type="evidence" value="ECO:0007669"/>
    <property type="project" value="UniProtKB-KW"/>
</dbReference>
<dbReference type="SUPFAM" id="SSF55159">
    <property type="entry name" value="eIF1-like"/>
    <property type="match status" value="1"/>
</dbReference>
<keyword evidence="4" id="KW-0648">Protein biosynthesis</keyword>
<dbReference type="Gene3D" id="3.30.780.10">
    <property type="entry name" value="SUI1-like domain"/>
    <property type="match status" value="1"/>
</dbReference>
<dbReference type="GO" id="GO:0003729">
    <property type="term" value="F:mRNA binding"/>
    <property type="evidence" value="ECO:0007669"/>
    <property type="project" value="TreeGrafter"/>
</dbReference>
<comment type="similarity">
    <text evidence="1">Belongs to the DENR family.</text>
</comment>
<keyword evidence="4" id="KW-0396">Initiation factor</keyword>
<dbReference type="GO" id="GO:0001731">
    <property type="term" value="P:formation of translation preinitiation complex"/>
    <property type="evidence" value="ECO:0007669"/>
    <property type="project" value="TreeGrafter"/>
</dbReference>
<name>U6LFX4_9EIME</name>
<dbReference type="InterPro" id="IPR050318">
    <property type="entry name" value="DENR/SUI1_TIF"/>
</dbReference>
<evidence type="ECO:0000313" key="4">
    <source>
        <dbReference type="EMBL" id="CDJ46695.1"/>
    </source>
</evidence>
<dbReference type="VEuPathDB" id="ToxoDB:EBH_0013220"/>
<dbReference type="GO" id="GO:0002188">
    <property type="term" value="P:translation reinitiation"/>
    <property type="evidence" value="ECO:0007669"/>
    <property type="project" value="TreeGrafter"/>
</dbReference>
<evidence type="ECO:0000256" key="1">
    <source>
        <dbReference type="ARBA" id="ARBA00007514"/>
    </source>
</evidence>
<dbReference type="Proteomes" id="UP000030750">
    <property type="component" value="Unassembled WGS sequence"/>
</dbReference>
<dbReference type="EMBL" id="HG710461">
    <property type="protein sequence ID" value="CDJ46695.1"/>
    <property type="molecule type" value="Genomic_DNA"/>
</dbReference>
<dbReference type="InterPro" id="IPR046447">
    <property type="entry name" value="DENR_C"/>
</dbReference>
<keyword evidence="5" id="KW-1185">Reference proteome</keyword>
<reference evidence="4" key="1">
    <citation type="submission" date="2013-10" db="EMBL/GenBank/DDBJ databases">
        <title>Genomic analysis of the causative agents of coccidiosis in chickens.</title>
        <authorList>
            <person name="Reid A.J."/>
            <person name="Blake D."/>
            <person name="Billington K."/>
            <person name="Browne H."/>
            <person name="Dunn M."/>
            <person name="Hung S."/>
            <person name="Kawahara F."/>
            <person name="Miranda-Saavedra D."/>
            <person name="Mourier T."/>
            <person name="Nagra H."/>
            <person name="Otto T.D."/>
            <person name="Rawlings N."/>
            <person name="Sanchez A."/>
            <person name="Sanders M."/>
            <person name="Subramaniam C."/>
            <person name="Tay Y."/>
            <person name="Dear P."/>
            <person name="Doerig C."/>
            <person name="Gruber A."/>
            <person name="Parkinson J."/>
            <person name="Shirley M."/>
            <person name="Wan K.L."/>
            <person name="Berriman M."/>
            <person name="Tomley F."/>
            <person name="Pain A."/>
        </authorList>
    </citation>
    <scope>NUCLEOTIDE SEQUENCE [LARGE SCALE GENOMIC DNA]</scope>
    <source>
        <strain evidence="4">Houghton</strain>
    </source>
</reference>